<dbReference type="PANTHER" id="PTHR43798">
    <property type="entry name" value="MONOACYLGLYCEROL LIPASE"/>
    <property type="match status" value="1"/>
</dbReference>
<dbReference type="AlphaFoldDB" id="A0A328TUW6"/>
<comment type="caution">
    <text evidence="2">The sequence shown here is derived from an EMBL/GenBank/DDBJ whole genome shotgun (WGS) entry which is preliminary data.</text>
</comment>
<evidence type="ECO:0000313" key="3">
    <source>
        <dbReference type="Proteomes" id="UP000249260"/>
    </source>
</evidence>
<dbReference type="PRINTS" id="PR00111">
    <property type="entry name" value="ABHYDROLASE"/>
</dbReference>
<reference evidence="2 3" key="1">
    <citation type="submission" date="2018-06" db="EMBL/GenBank/DDBJ databases">
        <title>Paenibacillus montanisoli sp. nov., isolated from mountain area soil.</title>
        <authorList>
            <person name="Wu M."/>
        </authorList>
    </citation>
    <scope>NUCLEOTIDE SEQUENCE [LARGE SCALE GENOMIC DNA]</scope>
    <source>
        <strain evidence="2 3">RA17</strain>
    </source>
</reference>
<feature type="domain" description="AB hydrolase-1" evidence="1">
    <location>
        <begin position="29"/>
        <end position="259"/>
    </location>
</feature>
<dbReference type="RefSeq" id="WP_112885523.1">
    <property type="nucleotide sequence ID" value="NZ_QLUW01000007.1"/>
</dbReference>
<protein>
    <recommendedName>
        <fullName evidence="1">AB hydrolase-1 domain-containing protein</fullName>
    </recommendedName>
</protein>
<dbReference type="SUPFAM" id="SSF53474">
    <property type="entry name" value="alpha/beta-Hydrolases"/>
    <property type="match status" value="1"/>
</dbReference>
<gene>
    <name evidence="2" type="ORF">DL346_27120</name>
</gene>
<dbReference type="InterPro" id="IPR050266">
    <property type="entry name" value="AB_hydrolase_sf"/>
</dbReference>
<dbReference type="Proteomes" id="UP000249260">
    <property type="component" value="Unassembled WGS sequence"/>
</dbReference>
<dbReference type="Gene3D" id="3.40.50.1820">
    <property type="entry name" value="alpha/beta hydrolase"/>
    <property type="match status" value="1"/>
</dbReference>
<evidence type="ECO:0000259" key="1">
    <source>
        <dbReference type="Pfam" id="PF00561"/>
    </source>
</evidence>
<dbReference type="InterPro" id="IPR029058">
    <property type="entry name" value="AB_hydrolase_fold"/>
</dbReference>
<accession>A0A328TUW6</accession>
<dbReference type="Pfam" id="PF00561">
    <property type="entry name" value="Abhydrolase_1"/>
    <property type="match status" value="1"/>
</dbReference>
<sequence>MSIREVELSLEGFRYYARQIDCENGIQEPILFLSGAFQNMDAWDKFVRYFKDRCAMILVDLPGVGKSDLLPKEYGLDYLVRGVVQTLDHLSIERVKVLSASYSTPIAYEFAKQHPHRVSRLLLAGIMKEIPHASRDGVIRTIEHLQRGDTDKFADDVVNGLINTDPRIEINRRRLVMKLFRSQLLQLSPDLVEKYVANTLRLLTHPPLNIENSPNVPALIFTGEHDLFTKPEYCREIAQSFSNSAYTTICRADHIFHLEQFDVVIQLVDRFFFDAPLDEIPGCNPFEYRRSGSG</sequence>
<evidence type="ECO:0000313" key="2">
    <source>
        <dbReference type="EMBL" id="RAP73382.1"/>
    </source>
</evidence>
<proteinExistence type="predicted"/>
<name>A0A328TUW6_9BACL</name>
<dbReference type="EMBL" id="QLUW01000007">
    <property type="protein sequence ID" value="RAP73382.1"/>
    <property type="molecule type" value="Genomic_DNA"/>
</dbReference>
<dbReference type="OrthoDB" id="9805423at2"/>
<dbReference type="InterPro" id="IPR000073">
    <property type="entry name" value="AB_hydrolase_1"/>
</dbReference>
<organism evidence="2 3">
    <name type="scientific">Paenibacillus montanisoli</name>
    <dbReference type="NCBI Taxonomy" id="2081970"/>
    <lineage>
        <taxon>Bacteria</taxon>
        <taxon>Bacillati</taxon>
        <taxon>Bacillota</taxon>
        <taxon>Bacilli</taxon>
        <taxon>Bacillales</taxon>
        <taxon>Paenibacillaceae</taxon>
        <taxon>Paenibacillus</taxon>
    </lineage>
</organism>
<keyword evidence="3" id="KW-1185">Reference proteome</keyword>